<keyword evidence="2" id="KW-1185">Reference proteome</keyword>
<dbReference type="Proteomes" id="UP000281553">
    <property type="component" value="Unassembled WGS sequence"/>
</dbReference>
<protein>
    <submittedName>
        <fullName evidence="1">Uncharacterized protein</fullName>
    </submittedName>
</protein>
<proteinExistence type="predicted"/>
<evidence type="ECO:0000313" key="1">
    <source>
        <dbReference type="EMBL" id="VDN18225.1"/>
    </source>
</evidence>
<name>A0A3P7LMJ0_DIBLA</name>
<dbReference type="AlphaFoldDB" id="A0A3P7LMJ0"/>
<sequence length="132" mass="14365">MAVAFSLTSHVLVLKDVGLRNVEKAFPAIQKYITVGGNNLSNNKSAAFIFELQNPFKGTQTSPKKELLSHSCQPNEKICRFKLLKLASAVILPVEISLVPSDASADSFFDILLWNLVNASSDMSDIVTVPIS</sequence>
<organism evidence="1 2">
    <name type="scientific">Dibothriocephalus latus</name>
    <name type="common">Fish tapeworm</name>
    <name type="synonym">Diphyllobothrium latum</name>
    <dbReference type="NCBI Taxonomy" id="60516"/>
    <lineage>
        <taxon>Eukaryota</taxon>
        <taxon>Metazoa</taxon>
        <taxon>Spiralia</taxon>
        <taxon>Lophotrochozoa</taxon>
        <taxon>Platyhelminthes</taxon>
        <taxon>Cestoda</taxon>
        <taxon>Eucestoda</taxon>
        <taxon>Diphyllobothriidea</taxon>
        <taxon>Diphyllobothriidae</taxon>
        <taxon>Dibothriocephalus</taxon>
    </lineage>
</organism>
<gene>
    <name evidence="1" type="ORF">DILT_LOCUS13127</name>
</gene>
<dbReference type="OrthoDB" id="10502397at2759"/>
<dbReference type="EMBL" id="UYRU01068971">
    <property type="protein sequence ID" value="VDN18225.1"/>
    <property type="molecule type" value="Genomic_DNA"/>
</dbReference>
<evidence type="ECO:0000313" key="2">
    <source>
        <dbReference type="Proteomes" id="UP000281553"/>
    </source>
</evidence>
<accession>A0A3P7LMJ0</accession>
<reference evidence="1 2" key="1">
    <citation type="submission" date="2018-11" db="EMBL/GenBank/DDBJ databases">
        <authorList>
            <consortium name="Pathogen Informatics"/>
        </authorList>
    </citation>
    <scope>NUCLEOTIDE SEQUENCE [LARGE SCALE GENOMIC DNA]</scope>
</reference>